<keyword evidence="5 14" id="KW-0812">Transmembrane</keyword>
<evidence type="ECO:0000313" key="16">
    <source>
        <dbReference type="EMBL" id="MEW9263787.1"/>
    </source>
</evidence>
<evidence type="ECO:0000256" key="7">
    <source>
        <dbReference type="ARBA" id="ARBA00022989"/>
    </source>
</evidence>
<feature type="domain" description="PLD phosphodiesterase" evidence="15">
    <location>
        <begin position="215"/>
        <end position="242"/>
    </location>
</feature>
<evidence type="ECO:0000256" key="11">
    <source>
        <dbReference type="ARBA" id="ARBA00023264"/>
    </source>
</evidence>
<protein>
    <recommendedName>
        <fullName evidence="12">Cardiolipin synthase</fullName>
        <ecNumber evidence="12">2.7.8.-</ecNumber>
    </recommendedName>
</protein>
<dbReference type="EC" id="2.7.8.-" evidence="12"/>
<dbReference type="InterPro" id="IPR027379">
    <property type="entry name" value="CLS_N"/>
</dbReference>
<dbReference type="Proteomes" id="UP001555826">
    <property type="component" value="Unassembled WGS sequence"/>
</dbReference>
<evidence type="ECO:0000256" key="2">
    <source>
        <dbReference type="ARBA" id="ARBA00022475"/>
    </source>
</evidence>
<dbReference type="InterPro" id="IPR022924">
    <property type="entry name" value="Cardiolipin_synthase"/>
</dbReference>
<keyword evidence="9 14" id="KW-0472">Membrane</keyword>
<dbReference type="SMART" id="SM00155">
    <property type="entry name" value="PLDc"/>
    <property type="match status" value="2"/>
</dbReference>
<evidence type="ECO:0000256" key="3">
    <source>
        <dbReference type="ARBA" id="ARBA00022516"/>
    </source>
</evidence>
<dbReference type="Gene3D" id="3.30.870.10">
    <property type="entry name" value="Endonuclease Chain A"/>
    <property type="match status" value="2"/>
</dbReference>
<reference evidence="16 17" key="1">
    <citation type="submission" date="2024-07" db="EMBL/GenBank/DDBJ databases">
        <authorList>
            <person name="Thanompreechachai J."/>
            <person name="Duangmal K."/>
        </authorList>
    </citation>
    <scope>NUCLEOTIDE SEQUENCE [LARGE SCALE GENOMIC DNA]</scope>
    <source>
        <strain evidence="16 17">KCTC 19886</strain>
    </source>
</reference>
<evidence type="ECO:0000256" key="13">
    <source>
        <dbReference type="SAM" id="MobiDB-lite"/>
    </source>
</evidence>
<comment type="caution">
    <text evidence="16">The sequence shown here is derived from an EMBL/GenBank/DDBJ whole genome shotgun (WGS) entry which is preliminary data.</text>
</comment>
<evidence type="ECO:0000256" key="14">
    <source>
        <dbReference type="SAM" id="Phobius"/>
    </source>
</evidence>
<comment type="subcellular location">
    <subcellularLocation>
        <location evidence="1">Cell membrane</location>
        <topology evidence="1">Multi-pass membrane protein</topology>
    </subcellularLocation>
</comment>
<dbReference type="InterPro" id="IPR025202">
    <property type="entry name" value="PLD-like_dom"/>
</dbReference>
<organism evidence="16 17">
    <name type="scientific">Kineococcus endophyticus</name>
    <dbReference type="NCBI Taxonomy" id="1181883"/>
    <lineage>
        <taxon>Bacteria</taxon>
        <taxon>Bacillati</taxon>
        <taxon>Actinomycetota</taxon>
        <taxon>Actinomycetes</taxon>
        <taxon>Kineosporiales</taxon>
        <taxon>Kineosporiaceae</taxon>
        <taxon>Kineococcus</taxon>
    </lineage>
</organism>
<evidence type="ECO:0000256" key="10">
    <source>
        <dbReference type="ARBA" id="ARBA00023209"/>
    </source>
</evidence>
<feature type="transmembrane region" description="Helical" evidence="14">
    <location>
        <begin position="38"/>
        <end position="56"/>
    </location>
</feature>
<keyword evidence="11" id="KW-1208">Phospholipid metabolism</keyword>
<dbReference type="CDD" id="cd09158">
    <property type="entry name" value="PLDc_EcCLS_like_2"/>
    <property type="match status" value="1"/>
</dbReference>
<gene>
    <name evidence="16" type="primary">cls</name>
    <name evidence="16" type="ORF">AB1207_03420</name>
</gene>
<keyword evidence="17" id="KW-1185">Reference proteome</keyword>
<evidence type="ECO:0000313" key="17">
    <source>
        <dbReference type="Proteomes" id="UP001555826"/>
    </source>
</evidence>
<proteinExistence type="predicted"/>
<keyword evidence="4" id="KW-0808">Transferase</keyword>
<keyword evidence="10" id="KW-0594">Phospholipid biosynthesis</keyword>
<evidence type="ECO:0000256" key="9">
    <source>
        <dbReference type="ARBA" id="ARBA00023136"/>
    </source>
</evidence>
<feature type="domain" description="PLD phosphodiesterase" evidence="15">
    <location>
        <begin position="397"/>
        <end position="424"/>
    </location>
</feature>
<keyword evidence="8" id="KW-0443">Lipid metabolism</keyword>
<dbReference type="PROSITE" id="PS50035">
    <property type="entry name" value="PLD"/>
    <property type="match status" value="2"/>
</dbReference>
<accession>A0ABV3P3D9</accession>
<dbReference type="SUPFAM" id="SSF56024">
    <property type="entry name" value="Phospholipase D/nuclease"/>
    <property type="match status" value="2"/>
</dbReference>
<dbReference type="NCBIfam" id="TIGR04265">
    <property type="entry name" value="bac_cardiolipin"/>
    <property type="match status" value="1"/>
</dbReference>
<evidence type="ECO:0000256" key="8">
    <source>
        <dbReference type="ARBA" id="ARBA00023098"/>
    </source>
</evidence>
<name>A0ABV3P3D9_9ACTN</name>
<dbReference type="PANTHER" id="PTHR21248:SF22">
    <property type="entry name" value="PHOSPHOLIPASE D"/>
    <property type="match status" value="1"/>
</dbReference>
<evidence type="ECO:0000256" key="6">
    <source>
        <dbReference type="ARBA" id="ARBA00022737"/>
    </source>
</evidence>
<feature type="region of interest" description="Disordered" evidence="13">
    <location>
        <begin position="291"/>
        <end position="310"/>
    </location>
</feature>
<dbReference type="Pfam" id="PF13091">
    <property type="entry name" value="PLDc_2"/>
    <property type="match status" value="2"/>
</dbReference>
<keyword evidence="2" id="KW-1003">Cell membrane</keyword>
<evidence type="ECO:0000259" key="15">
    <source>
        <dbReference type="PROSITE" id="PS50035"/>
    </source>
</evidence>
<dbReference type="EMBL" id="JBFNQN010000002">
    <property type="protein sequence ID" value="MEW9263787.1"/>
    <property type="molecule type" value="Genomic_DNA"/>
</dbReference>
<dbReference type="InterPro" id="IPR001736">
    <property type="entry name" value="PLipase_D/transphosphatidylase"/>
</dbReference>
<evidence type="ECO:0000256" key="5">
    <source>
        <dbReference type="ARBA" id="ARBA00022692"/>
    </source>
</evidence>
<evidence type="ECO:0000256" key="1">
    <source>
        <dbReference type="ARBA" id="ARBA00004651"/>
    </source>
</evidence>
<sequence length="484" mass="54240">MTTIAVLSELLVVVDYAVKVWAIGTVPEDRRPGSSSAWLLLILFLPVVGLPLFLLLGSPYVAGRRHHVQQLTNQVIADSVVDMPLIPEGVVVDEHLRSLLGLNRRLTYLPCVVGDHRNLLAEDEFVPALVRAVDRAEHTVHVEFYIAALDATTEPFFDALRRAVARGVRVRFLYDHLGARGYPGHPRMNERLTADGVEWHRMMPIDPLRRRWRRPDLRNHRKLVVVDRRTGFVGSQNLIDPGYLKPRHVRAGRRWVDLNVELTGAVVQSLEEVFATDWFAETSEVLTEVASAAEQSSPGGSSGAFQVVPSGPGYPTEPNLRMFCSLIHAATRKVSIVSPYFVPDEGLEQAITTASYRGVEVELFVSEKADQFMVHHAQRSYYSSLLRAGVRIHQLPAPAVLHAKVLVVDGERAVIGSSNMDIRSFNLDYEVSLLGLEPRFVADLAAVVDDYRARSVELTAQEWARRPFRQRYVDNVMRLTAALQ</sequence>
<dbReference type="PANTHER" id="PTHR21248">
    <property type="entry name" value="CARDIOLIPIN SYNTHASE"/>
    <property type="match status" value="1"/>
</dbReference>
<dbReference type="Pfam" id="PF13396">
    <property type="entry name" value="PLDc_N"/>
    <property type="match status" value="1"/>
</dbReference>
<keyword evidence="7 14" id="KW-1133">Transmembrane helix</keyword>
<dbReference type="RefSeq" id="WP_367636380.1">
    <property type="nucleotide sequence ID" value="NZ_JBFNQN010000002.1"/>
</dbReference>
<evidence type="ECO:0000256" key="4">
    <source>
        <dbReference type="ARBA" id="ARBA00022679"/>
    </source>
</evidence>
<keyword evidence="3" id="KW-0444">Lipid biosynthesis</keyword>
<keyword evidence="6" id="KW-0677">Repeat</keyword>
<evidence type="ECO:0000256" key="12">
    <source>
        <dbReference type="NCBIfam" id="TIGR04265"/>
    </source>
</evidence>